<accession>A0A9D1MLZ9</accession>
<dbReference type="EMBL" id="DVNJ01000015">
    <property type="protein sequence ID" value="HIU62625.1"/>
    <property type="molecule type" value="Genomic_DNA"/>
</dbReference>
<sequence length="224" mass="25589">MQAKENFDNSISEVTYLNVKSKTDISHDKVYFKVIILLLCAKLEKYVKDSTNEYLDALLSKGLSKEQLPEKLVVELIKNELLKVKDKTVEKYVNDDKCKDRAKVFSLIWDAKYILKNIYKNELVVSISNNGTTAFEDAYKKVGFPDIIKNLPDYEQHTTMAGITTSLSFSIYDTINKIISMRHQIIHDDATPSVTINDINLYAAICKDFVSKMDAKLTEQLSLL</sequence>
<organism evidence="2 3">
    <name type="scientific">Candidatus Caccalectryoclostridium excrementigallinarum</name>
    <dbReference type="NCBI Taxonomy" id="2840710"/>
    <lineage>
        <taxon>Bacteria</taxon>
        <taxon>Bacillati</taxon>
        <taxon>Bacillota</taxon>
        <taxon>Clostridia</taxon>
        <taxon>Christensenellales</taxon>
        <taxon>Christensenellaceae</taxon>
        <taxon>Christensenellaceae incertae sedis</taxon>
        <taxon>Candidatus Caccalectryoclostridium</taxon>
    </lineage>
</organism>
<evidence type="ECO:0000259" key="1">
    <source>
        <dbReference type="Pfam" id="PF18735"/>
    </source>
</evidence>
<dbReference type="InterPro" id="IPR041519">
    <property type="entry name" value="HEPN_RiboL-PSP"/>
</dbReference>
<feature type="domain" description="RiboL-PSP-HEPN" evidence="1">
    <location>
        <begin position="10"/>
        <end position="217"/>
    </location>
</feature>
<dbReference type="AlphaFoldDB" id="A0A9D1MLZ9"/>
<gene>
    <name evidence="2" type="ORF">IAB07_02510</name>
</gene>
<evidence type="ECO:0000313" key="3">
    <source>
        <dbReference type="Proteomes" id="UP000824145"/>
    </source>
</evidence>
<proteinExistence type="predicted"/>
<dbReference type="Pfam" id="PF18735">
    <property type="entry name" value="HEPN_RiboL-PSP"/>
    <property type="match status" value="1"/>
</dbReference>
<reference evidence="2" key="1">
    <citation type="submission" date="2020-10" db="EMBL/GenBank/DDBJ databases">
        <authorList>
            <person name="Gilroy R."/>
        </authorList>
    </citation>
    <scope>NUCLEOTIDE SEQUENCE</scope>
    <source>
        <strain evidence="2">9366</strain>
    </source>
</reference>
<reference evidence="2" key="2">
    <citation type="journal article" date="2021" name="PeerJ">
        <title>Extensive microbial diversity within the chicken gut microbiome revealed by metagenomics and culture.</title>
        <authorList>
            <person name="Gilroy R."/>
            <person name="Ravi A."/>
            <person name="Getino M."/>
            <person name="Pursley I."/>
            <person name="Horton D.L."/>
            <person name="Alikhan N.F."/>
            <person name="Baker D."/>
            <person name="Gharbi K."/>
            <person name="Hall N."/>
            <person name="Watson M."/>
            <person name="Adriaenssens E.M."/>
            <person name="Foster-Nyarko E."/>
            <person name="Jarju S."/>
            <person name="Secka A."/>
            <person name="Antonio M."/>
            <person name="Oren A."/>
            <person name="Chaudhuri R.R."/>
            <person name="La Ragione R."/>
            <person name="Hildebrand F."/>
            <person name="Pallen M.J."/>
        </authorList>
    </citation>
    <scope>NUCLEOTIDE SEQUENCE</scope>
    <source>
        <strain evidence="2">9366</strain>
    </source>
</reference>
<name>A0A9D1MLZ9_9FIRM</name>
<protein>
    <recommendedName>
        <fullName evidence="1">RiboL-PSP-HEPN domain-containing protein</fullName>
    </recommendedName>
</protein>
<dbReference type="Proteomes" id="UP000824145">
    <property type="component" value="Unassembled WGS sequence"/>
</dbReference>
<comment type="caution">
    <text evidence="2">The sequence shown here is derived from an EMBL/GenBank/DDBJ whole genome shotgun (WGS) entry which is preliminary data.</text>
</comment>
<evidence type="ECO:0000313" key="2">
    <source>
        <dbReference type="EMBL" id="HIU62625.1"/>
    </source>
</evidence>